<feature type="compositionally biased region" description="Pro residues" evidence="5">
    <location>
        <begin position="467"/>
        <end position="476"/>
    </location>
</feature>
<dbReference type="InterPro" id="IPR058889">
    <property type="entry name" value="WHD_SOWAHA-C"/>
</dbReference>
<dbReference type="Proteomes" id="UP000694522">
    <property type="component" value="Unplaced"/>
</dbReference>
<reference evidence="7" key="1">
    <citation type="submission" date="2025-08" db="UniProtKB">
        <authorList>
            <consortium name="Ensembl"/>
        </authorList>
    </citation>
    <scope>IDENTIFICATION</scope>
</reference>
<evidence type="ECO:0000259" key="6">
    <source>
        <dbReference type="Pfam" id="PF25877"/>
    </source>
</evidence>
<feature type="region of interest" description="Disordered" evidence="5">
    <location>
        <begin position="84"/>
        <end position="499"/>
    </location>
</feature>
<dbReference type="PANTHER" id="PTHR14491:SF3">
    <property type="entry name" value="ANKYRIN REPEAT DOMAIN-CONTAINING PROTEIN SOWAHB"/>
    <property type="match status" value="1"/>
</dbReference>
<proteinExistence type="inferred from homology"/>
<keyword evidence="1" id="KW-0677">Repeat</keyword>
<organism evidence="7 8">
    <name type="scientific">Amazona collaria</name>
    <name type="common">yellow-billed parrot</name>
    <dbReference type="NCBI Taxonomy" id="241587"/>
    <lineage>
        <taxon>Eukaryota</taxon>
        <taxon>Metazoa</taxon>
        <taxon>Chordata</taxon>
        <taxon>Craniata</taxon>
        <taxon>Vertebrata</taxon>
        <taxon>Euteleostomi</taxon>
        <taxon>Archelosauria</taxon>
        <taxon>Archosauria</taxon>
        <taxon>Dinosauria</taxon>
        <taxon>Saurischia</taxon>
        <taxon>Theropoda</taxon>
        <taxon>Coelurosauria</taxon>
        <taxon>Aves</taxon>
        <taxon>Neognathae</taxon>
        <taxon>Neoaves</taxon>
        <taxon>Telluraves</taxon>
        <taxon>Australaves</taxon>
        <taxon>Psittaciformes</taxon>
        <taxon>Psittacidae</taxon>
        <taxon>Amazona</taxon>
    </lineage>
</organism>
<accession>A0A8B9G707</accession>
<evidence type="ECO:0000256" key="4">
    <source>
        <dbReference type="PROSITE-ProRule" id="PRU00023"/>
    </source>
</evidence>
<feature type="compositionally biased region" description="Low complexity" evidence="5">
    <location>
        <begin position="236"/>
        <end position="261"/>
    </location>
</feature>
<evidence type="ECO:0000256" key="1">
    <source>
        <dbReference type="ARBA" id="ARBA00022737"/>
    </source>
</evidence>
<dbReference type="PROSITE" id="PS50088">
    <property type="entry name" value="ANK_REPEAT"/>
    <property type="match status" value="1"/>
</dbReference>
<feature type="compositionally biased region" description="Pro residues" evidence="5">
    <location>
        <begin position="202"/>
        <end position="213"/>
    </location>
</feature>
<feature type="compositionally biased region" description="Pro residues" evidence="5">
    <location>
        <begin position="177"/>
        <end position="188"/>
    </location>
</feature>
<feature type="compositionally biased region" description="Polar residues" evidence="5">
    <location>
        <begin position="420"/>
        <end position="431"/>
    </location>
</feature>
<feature type="compositionally biased region" description="Basic and acidic residues" evidence="5">
    <location>
        <begin position="96"/>
        <end position="121"/>
    </location>
</feature>
<evidence type="ECO:0000313" key="7">
    <source>
        <dbReference type="Ensembl" id="ENSACOP00000019023.1"/>
    </source>
</evidence>
<feature type="domain" description="SOWAHA-C winged helix-turn-helix" evidence="6">
    <location>
        <begin position="4"/>
        <end position="94"/>
    </location>
</feature>
<dbReference type="Pfam" id="PF12796">
    <property type="entry name" value="Ank_2"/>
    <property type="match status" value="1"/>
</dbReference>
<feature type="compositionally biased region" description="Pro residues" evidence="5">
    <location>
        <begin position="285"/>
        <end position="311"/>
    </location>
</feature>
<comment type="similarity">
    <text evidence="3">Belongs to the SOWAH family.</text>
</comment>
<dbReference type="InterPro" id="IPR036770">
    <property type="entry name" value="Ankyrin_rpt-contain_sf"/>
</dbReference>
<dbReference type="PANTHER" id="PTHR14491">
    <property type="entry name" value="SOSONDOWAH, ISOFORM G"/>
    <property type="match status" value="1"/>
</dbReference>
<evidence type="ECO:0000256" key="2">
    <source>
        <dbReference type="ARBA" id="ARBA00023043"/>
    </source>
</evidence>
<feature type="compositionally biased region" description="Low complexity" evidence="5">
    <location>
        <begin position="352"/>
        <end position="364"/>
    </location>
</feature>
<dbReference type="SUPFAM" id="SSF48403">
    <property type="entry name" value="Ankyrin repeat"/>
    <property type="match status" value="1"/>
</dbReference>
<feature type="compositionally biased region" description="Low complexity" evidence="5">
    <location>
        <begin position="372"/>
        <end position="383"/>
    </location>
</feature>
<dbReference type="Pfam" id="PF25877">
    <property type="entry name" value="WHD_SOWAH"/>
    <property type="match status" value="1"/>
</dbReference>
<sequence length="735" mass="77742">MARELSQEAVLDFLWEAGGRAPNTALLRHFQRFLRDPALTEPQQRERREYFKSLVNSLATVHPGATPGASKDIVLRRRYRDLLDEELPPPEEQQEEKEPPPPRRDPDERRCPPGEEVEKRQLGGGQPQRAVVAGGCSARGRGGLCCECRRARRAAAAAAAPKRPGPPPPAGALRSRSPPPPAQPPPYRTRPLSSGPWTLHPDGPPRCRPPALPTGPGALTPAGPPPYQPPQPPSARPSRCRSPPLSRGLPPSGSAPSGSLPPQRPGGSPQSRALPLPPGHRVLPPDRPPQPPPPSQPPTEMPLLKAPPPSSGPGRLPRSGSSQSPRLPSGPRALSATELALPSSPQPPFAEAPPSRALPLLSAPGVLPLSRSLQALPASTSSSPQPPSGPNVLPSTRLPLAQSRSMQHLLTSPAPLRSSKVLTPNGSSQPQALLLHPCQTLPLPSRPGALPPTRPPPSQSPPQSSTQPPPARPPPSQSLLKAKGPAGPQAPESTPAVPPPVFRSIRCQLALLEVQGSPLSLPDDCGRQPRTLPSKSSPRHTPGRGLLVPLGPREHAWLVAVSAGRWARVRGLFLEEPELALQRDFVSGFTILHWLAKHGDGPGLQELAAAARQAGLALDVDARSGCGYTPLHLAAIHGHQLVIKVLVLQLGCQVQLRDSSGRRPWEYLGSATSGEIWQLLEAPRGTIMFPTQPLARSVSSVSKASLPASRAALPACLRPQHGRGAASHRTGSGSD</sequence>
<feature type="compositionally biased region" description="Acidic residues" evidence="5">
    <location>
        <begin position="84"/>
        <end position="95"/>
    </location>
</feature>
<reference evidence="7" key="2">
    <citation type="submission" date="2025-09" db="UniProtKB">
        <authorList>
            <consortium name="Ensembl"/>
        </authorList>
    </citation>
    <scope>IDENTIFICATION</scope>
</reference>
<evidence type="ECO:0000256" key="5">
    <source>
        <dbReference type="SAM" id="MobiDB-lite"/>
    </source>
</evidence>
<feature type="compositionally biased region" description="Pro residues" evidence="5">
    <location>
        <begin position="449"/>
        <end position="460"/>
    </location>
</feature>
<dbReference type="Gene3D" id="1.25.40.20">
    <property type="entry name" value="Ankyrin repeat-containing domain"/>
    <property type="match status" value="1"/>
</dbReference>
<keyword evidence="2 4" id="KW-0040">ANK repeat</keyword>
<feature type="region of interest" description="Disordered" evidence="5">
    <location>
        <begin position="518"/>
        <end position="547"/>
    </location>
</feature>
<feature type="repeat" description="ANK" evidence="4">
    <location>
        <begin position="626"/>
        <end position="659"/>
    </location>
</feature>
<dbReference type="Ensembl" id="ENSACOT00000019700.1">
    <property type="protein sequence ID" value="ENSACOP00000019023.1"/>
    <property type="gene ID" value="ENSACOG00000013103.1"/>
</dbReference>
<evidence type="ECO:0000313" key="8">
    <source>
        <dbReference type="Proteomes" id="UP000694522"/>
    </source>
</evidence>
<dbReference type="AlphaFoldDB" id="A0A8B9G707"/>
<dbReference type="InterPro" id="IPR002110">
    <property type="entry name" value="Ankyrin_rpt"/>
</dbReference>
<protein>
    <submittedName>
        <fullName evidence="7">Sosondowah ankyrin repeat domain family member B</fullName>
    </submittedName>
</protein>
<name>A0A8B9G707_9PSIT</name>
<evidence type="ECO:0000256" key="3">
    <source>
        <dbReference type="ARBA" id="ARBA00038122"/>
    </source>
</evidence>
<feature type="compositionally biased region" description="Low complexity" evidence="5">
    <location>
        <begin position="312"/>
        <end position="332"/>
    </location>
</feature>
<keyword evidence="8" id="KW-1185">Reference proteome</keyword>
<feature type="compositionally biased region" description="Pro residues" evidence="5">
    <location>
        <begin position="222"/>
        <end position="235"/>
    </location>
</feature>
<dbReference type="PROSITE" id="PS50297">
    <property type="entry name" value="ANK_REP_REGION"/>
    <property type="match status" value="1"/>
</dbReference>